<dbReference type="EMBL" id="JANPWB010000011">
    <property type="protein sequence ID" value="KAJ1127998.1"/>
    <property type="molecule type" value="Genomic_DNA"/>
</dbReference>
<evidence type="ECO:0000313" key="3">
    <source>
        <dbReference type="Proteomes" id="UP001066276"/>
    </source>
</evidence>
<keyword evidence="3" id="KW-1185">Reference proteome</keyword>
<evidence type="ECO:0000256" key="1">
    <source>
        <dbReference type="SAM" id="MobiDB-lite"/>
    </source>
</evidence>
<proteinExistence type="predicted"/>
<feature type="compositionally biased region" description="Basic and acidic residues" evidence="1">
    <location>
        <begin position="129"/>
        <end position="165"/>
    </location>
</feature>
<name>A0AAV7PNB7_PLEWA</name>
<dbReference type="AlphaFoldDB" id="A0AAV7PNB7"/>
<dbReference type="Proteomes" id="UP001066276">
    <property type="component" value="Chromosome 7"/>
</dbReference>
<evidence type="ECO:0000313" key="2">
    <source>
        <dbReference type="EMBL" id="KAJ1127998.1"/>
    </source>
</evidence>
<accession>A0AAV7PNB7</accession>
<reference evidence="2" key="1">
    <citation type="journal article" date="2022" name="bioRxiv">
        <title>Sequencing and chromosome-scale assembly of the giantPleurodeles waltlgenome.</title>
        <authorList>
            <person name="Brown T."/>
            <person name="Elewa A."/>
            <person name="Iarovenko S."/>
            <person name="Subramanian E."/>
            <person name="Araus A.J."/>
            <person name="Petzold A."/>
            <person name="Susuki M."/>
            <person name="Suzuki K.-i.T."/>
            <person name="Hayashi T."/>
            <person name="Toyoda A."/>
            <person name="Oliveira C."/>
            <person name="Osipova E."/>
            <person name="Leigh N.D."/>
            <person name="Simon A."/>
            <person name="Yun M.H."/>
        </authorList>
    </citation>
    <scope>NUCLEOTIDE SEQUENCE</scope>
    <source>
        <strain evidence="2">20211129_DDA</strain>
        <tissue evidence="2">Liver</tissue>
    </source>
</reference>
<comment type="caution">
    <text evidence="2">The sequence shown here is derived from an EMBL/GenBank/DDBJ whole genome shotgun (WGS) entry which is preliminary data.</text>
</comment>
<feature type="region of interest" description="Disordered" evidence="1">
    <location>
        <begin position="117"/>
        <end position="205"/>
    </location>
</feature>
<sequence>MYILSPCYERSGSLTAASGILHAAHESSCRYSRAYLVPLRQPLHVCLVQHVMGTLLSLPPSVVLYQEACRNTMLIVKHSLAECDGPTRVSLYTTATGADTVPGAQELPGAGTNQLSLATVTQGPGRGTAEPREGEKPASQTREVHDREGEESGVDGERTHPRTRQEDEEEAGGSMNLAAAREAERGTPATLLEKRGAIRCVSLPN</sequence>
<protein>
    <submittedName>
        <fullName evidence="2">Uncharacterized protein</fullName>
    </submittedName>
</protein>
<gene>
    <name evidence="2" type="ORF">NDU88_006391</name>
</gene>
<organism evidence="2 3">
    <name type="scientific">Pleurodeles waltl</name>
    <name type="common">Iberian ribbed newt</name>
    <dbReference type="NCBI Taxonomy" id="8319"/>
    <lineage>
        <taxon>Eukaryota</taxon>
        <taxon>Metazoa</taxon>
        <taxon>Chordata</taxon>
        <taxon>Craniata</taxon>
        <taxon>Vertebrata</taxon>
        <taxon>Euteleostomi</taxon>
        <taxon>Amphibia</taxon>
        <taxon>Batrachia</taxon>
        <taxon>Caudata</taxon>
        <taxon>Salamandroidea</taxon>
        <taxon>Salamandridae</taxon>
        <taxon>Pleurodelinae</taxon>
        <taxon>Pleurodeles</taxon>
    </lineage>
</organism>